<reference evidence="3 4" key="1">
    <citation type="submission" date="2020-01" db="EMBL/GenBank/DDBJ databases">
        <authorList>
            <person name="Kim M.K."/>
        </authorList>
    </citation>
    <scope>NUCLEOTIDE SEQUENCE [LARGE SCALE GENOMIC DNA]</scope>
    <source>
        <strain evidence="3 4">172606-1</strain>
    </source>
</reference>
<dbReference type="InterPro" id="IPR021255">
    <property type="entry name" value="DUF2807"/>
</dbReference>
<feature type="chain" id="PRO_5025334747" evidence="1">
    <location>
        <begin position="23"/>
        <end position="235"/>
    </location>
</feature>
<evidence type="ECO:0000259" key="2">
    <source>
        <dbReference type="Pfam" id="PF10988"/>
    </source>
</evidence>
<gene>
    <name evidence="3" type="ORF">GXP67_30700</name>
</gene>
<dbReference type="PANTHER" id="PTHR39200">
    <property type="entry name" value="HYPOTHETICAL EXPORTED PROTEIN"/>
    <property type="match status" value="1"/>
</dbReference>
<feature type="domain" description="Putative auto-transporter adhesin head GIN" evidence="2">
    <location>
        <begin position="34"/>
        <end position="217"/>
    </location>
</feature>
<dbReference type="Pfam" id="PF10988">
    <property type="entry name" value="DUF2807"/>
    <property type="match status" value="1"/>
</dbReference>
<organism evidence="3 4">
    <name type="scientific">Rhodocytophaga rosea</name>
    <dbReference type="NCBI Taxonomy" id="2704465"/>
    <lineage>
        <taxon>Bacteria</taxon>
        <taxon>Pseudomonadati</taxon>
        <taxon>Bacteroidota</taxon>
        <taxon>Cytophagia</taxon>
        <taxon>Cytophagales</taxon>
        <taxon>Rhodocytophagaceae</taxon>
        <taxon>Rhodocytophaga</taxon>
    </lineage>
</organism>
<dbReference type="EMBL" id="CP048222">
    <property type="protein sequence ID" value="QHT70708.1"/>
    <property type="molecule type" value="Genomic_DNA"/>
</dbReference>
<evidence type="ECO:0000256" key="1">
    <source>
        <dbReference type="SAM" id="SignalP"/>
    </source>
</evidence>
<evidence type="ECO:0000313" key="3">
    <source>
        <dbReference type="EMBL" id="QHT70708.1"/>
    </source>
</evidence>
<evidence type="ECO:0000313" key="4">
    <source>
        <dbReference type="Proteomes" id="UP000480178"/>
    </source>
</evidence>
<keyword evidence="1" id="KW-0732">Signal</keyword>
<name>A0A6C0GRL1_9BACT</name>
<proteinExistence type="predicted"/>
<protein>
    <submittedName>
        <fullName evidence="3">DUF2807 domain-containing protein</fullName>
    </submittedName>
</protein>
<accession>A0A6C0GRL1</accession>
<dbReference type="Proteomes" id="UP000480178">
    <property type="component" value="Chromosome"/>
</dbReference>
<dbReference type="AlphaFoldDB" id="A0A6C0GRL1"/>
<sequence>MKIRTLFLSLLLSGLYSLNSFAQENTVTRKIGSFDKVELSGPFEIHLKKGDQSALTIETEDLAPEDIITEVRNNTLHVELADKKFKYKDFDSKSVVYLTYTQLKRLSWNGAGNIKTESVLEADKFELDISGAGNVNMDLKVNTLSVDMSGAGNVEMKGQARTQTIQMSGAGNYNGFELKSEKANVELSGVGNVRVYTTEELNASASGVGAIRYKGNPRNVIKNSSGFLGSVKSAD</sequence>
<dbReference type="Gene3D" id="2.160.20.120">
    <property type="match status" value="1"/>
</dbReference>
<feature type="signal peptide" evidence="1">
    <location>
        <begin position="1"/>
        <end position="22"/>
    </location>
</feature>
<dbReference type="RefSeq" id="WP_162446683.1">
    <property type="nucleotide sequence ID" value="NZ_CP048222.1"/>
</dbReference>
<keyword evidence="4" id="KW-1185">Reference proteome</keyword>
<dbReference type="PANTHER" id="PTHR39200:SF1">
    <property type="entry name" value="AUTO-TRANSPORTER ADHESIN HEAD GIN DOMAIN-CONTAINING PROTEIN-RELATED"/>
    <property type="match status" value="1"/>
</dbReference>
<dbReference type="KEGG" id="rhoz:GXP67_30700"/>